<dbReference type="Proteomes" id="UP001165090">
    <property type="component" value="Unassembled WGS sequence"/>
</dbReference>
<organism evidence="2 3">
    <name type="scientific">Volvox africanus</name>
    <dbReference type="NCBI Taxonomy" id="51714"/>
    <lineage>
        <taxon>Eukaryota</taxon>
        <taxon>Viridiplantae</taxon>
        <taxon>Chlorophyta</taxon>
        <taxon>core chlorophytes</taxon>
        <taxon>Chlorophyceae</taxon>
        <taxon>CS clade</taxon>
        <taxon>Chlamydomonadales</taxon>
        <taxon>Volvocaceae</taxon>
        <taxon>Volvox</taxon>
    </lineage>
</organism>
<feature type="region of interest" description="Disordered" evidence="1">
    <location>
        <begin position="712"/>
        <end position="887"/>
    </location>
</feature>
<evidence type="ECO:0000256" key="1">
    <source>
        <dbReference type="SAM" id="MobiDB-lite"/>
    </source>
</evidence>
<accession>A0ABQ5RQU3</accession>
<proteinExistence type="predicted"/>
<evidence type="ECO:0000313" key="3">
    <source>
        <dbReference type="Proteomes" id="UP001165090"/>
    </source>
</evidence>
<feature type="compositionally biased region" description="Low complexity" evidence="1">
    <location>
        <begin position="348"/>
        <end position="360"/>
    </location>
</feature>
<protein>
    <submittedName>
        <fullName evidence="2">Uncharacterized protein</fullName>
    </submittedName>
</protein>
<feature type="region of interest" description="Disordered" evidence="1">
    <location>
        <begin position="1031"/>
        <end position="1061"/>
    </location>
</feature>
<gene>
    <name evidence="2" type="ORF">VaNZ11_001618</name>
</gene>
<evidence type="ECO:0000313" key="2">
    <source>
        <dbReference type="EMBL" id="GLI59678.1"/>
    </source>
</evidence>
<feature type="compositionally biased region" description="Low complexity" evidence="1">
    <location>
        <begin position="773"/>
        <end position="782"/>
    </location>
</feature>
<comment type="caution">
    <text evidence="2">The sequence shown here is derived from an EMBL/GenBank/DDBJ whole genome shotgun (WGS) entry which is preliminary data.</text>
</comment>
<feature type="region of interest" description="Disordered" evidence="1">
    <location>
        <begin position="909"/>
        <end position="1016"/>
    </location>
</feature>
<feature type="compositionally biased region" description="Basic and acidic residues" evidence="1">
    <location>
        <begin position="735"/>
        <end position="764"/>
    </location>
</feature>
<keyword evidence="3" id="KW-1185">Reference proteome</keyword>
<feature type="region of interest" description="Disordered" evidence="1">
    <location>
        <begin position="348"/>
        <end position="370"/>
    </location>
</feature>
<feature type="region of interest" description="Disordered" evidence="1">
    <location>
        <begin position="615"/>
        <end position="647"/>
    </location>
</feature>
<feature type="region of interest" description="Disordered" evidence="1">
    <location>
        <begin position="211"/>
        <end position="232"/>
    </location>
</feature>
<dbReference type="EMBL" id="BSDZ01000004">
    <property type="protein sequence ID" value="GLI59678.1"/>
    <property type="molecule type" value="Genomic_DNA"/>
</dbReference>
<name>A0ABQ5RQU3_9CHLO</name>
<sequence>MDEPIRVFTVIRHPRKPGSARQHPHRSFALTTRHADAVAVAIRQKHSHQRGAEPTNGCAPLLTSSATGLVSLSKDDIGLGQEHNKASQQFAYLGAPDEATPDFEQEQCLDGRGDLGQYLRVRVTTVRRMGSGRKITPREILLSVTLPQLRPIIESCQIQPKQSPQPSILEALGLQQLQKTDLSPQPEAITAKPPPNIEDLIKISLDVAMSRQESASDAQKTPASRRVNGQPSTMAFAQPNRLTDAQTPAQGCAAGLSLTARSLHQRSALFARTPIEGVPERFSWSGTRGNVVAGAAKLTPQDSRQQETCNISNEVTPMEGVPERLLKRRRLSLLPQMQLPRAAVFASSGGAASRSPNAAGPKSAAFEERSGLGPAVAGAATSERLADDGSSHVLEATYDFTGAVSAAFEQLQAIACSTTADATAACAHGSSPVDHKAAETDMDICAGGFPATNTKEDVEQEDLIAAARFALQRLEELACITTPDAVETEAAVRIVSLPSPSIHSEPSGVSNQGTPADVKIRRLANAVEAAVHQATEKMRGLPRAAAQSLLRSGLPPHPPSVARRVAACVSPGGHPIGSCTRAMESTDQKDVSEGQPGSADIIHRARIGALQFQSRTPSPMGGFHWSPKLQEPEPKLASGSTNGEDMVTPPIGATQVYFAGSFTAPAAIATSATPGSDAKCRATAVKPSPIETATSPFQTCDHQPAPAAAFAFPFSSDNRSGTEESEESAGARLARGHEMRTGQSCDRSRNYSKDESPARSDNHSSQECGDGDTGSSSSDSEGQNGGPSPMQSSSHNTEQASGDSMGRCEGEGAETSGGESPESSRDESSGEESSETSGDGPEQISSGRSPSARGANKAMACTPAGAHHQGAAGDGVPSGGADVDEPESAKLLASALRHDYDRWEAEDDDLAAEVLDLPELSEDPEQPLPPKAASQGLTKSAGMQGAAGKSSLSAGAQQQQPPVASAPRAAVSKPKRLAADVSAPAAAAKRATAAAGSDGQGTSKDPASQRDCYGRRKSLVAPNIGLIVNEDGTRRSTRTRVRPLEYWRGEGKSYGRDHKSE</sequence>
<feature type="compositionally biased region" description="Polar residues" evidence="1">
    <location>
        <begin position="789"/>
        <end position="802"/>
    </location>
</feature>
<reference evidence="2 3" key="1">
    <citation type="journal article" date="2023" name="IScience">
        <title>Expanded male sex-determining region conserved during the evolution of homothallism in the green alga Volvox.</title>
        <authorList>
            <person name="Yamamoto K."/>
            <person name="Matsuzaki R."/>
            <person name="Mahakham W."/>
            <person name="Heman W."/>
            <person name="Sekimoto H."/>
            <person name="Kawachi M."/>
            <person name="Minakuchi Y."/>
            <person name="Toyoda A."/>
            <person name="Nozaki H."/>
        </authorList>
    </citation>
    <scope>NUCLEOTIDE SEQUENCE [LARGE SCALE GENOMIC DNA]</scope>
    <source>
        <strain evidence="2 3">NIES-4468</strain>
    </source>
</reference>
<feature type="compositionally biased region" description="Low complexity" evidence="1">
    <location>
        <begin position="979"/>
        <end position="995"/>
    </location>
</feature>
<feature type="compositionally biased region" description="Low complexity" evidence="1">
    <location>
        <begin position="944"/>
        <end position="972"/>
    </location>
</feature>
<feature type="compositionally biased region" description="Basic and acidic residues" evidence="1">
    <location>
        <begin position="1042"/>
        <end position="1061"/>
    </location>
</feature>